<dbReference type="GO" id="GO:0006355">
    <property type="term" value="P:regulation of DNA-templated transcription"/>
    <property type="evidence" value="ECO:0007669"/>
    <property type="project" value="InterPro"/>
</dbReference>
<accession>A0A0G0XF41</accession>
<comment type="similarity">
    <text evidence="1">Belongs to the RelB/DinJ antitoxin family.</text>
</comment>
<dbReference type="AlphaFoldDB" id="A0A0G0XF41"/>
<protein>
    <recommendedName>
        <fullName evidence="5">Addiction module antitoxin, RelB/DinJ family</fullName>
    </recommendedName>
</protein>
<evidence type="ECO:0008006" key="5">
    <source>
        <dbReference type="Google" id="ProtNLM"/>
    </source>
</evidence>
<proteinExistence type="inferred from homology"/>
<dbReference type="EMBL" id="LCAG01000016">
    <property type="protein sequence ID" value="KKR86352.1"/>
    <property type="molecule type" value="Genomic_DNA"/>
</dbReference>
<dbReference type="Gene3D" id="1.10.1220.10">
    <property type="entry name" value="Met repressor-like"/>
    <property type="match status" value="1"/>
</dbReference>
<dbReference type="NCBIfam" id="TIGR02384">
    <property type="entry name" value="RelB_DinJ"/>
    <property type="match status" value="1"/>
</dbReference>
<dbReference type="Proteomes" id="UP000034854">
    <property type="component" value="Unassembled WGS sequence"/>
</dbReference>
<dbReference type="GO" id="GO:0006351">
    <property type="term" value="P:DNA-templated transcription"/>
    <property type="evidence" value="ECO:0007669"/>
    <property type="project" value="TreeGrafter"/>
</dbReference>
<dbReference type="Pfam" id="PF04221">
    <property type="entry name" value="RelB"/>
    <property type="match status" value="1"/>
</dbReference>
<evidence type="ECO:0000313" key="3">
    <source>
        <dbReference type="EMBL" id="KKR86352.1"/>
    </source>
</evidence>
<evidence type="ECO:0000256" key="1">
    <source>
        <dbReference type="ARBA" id="ARBA00010562"/>
    </source>
</evidence>
<organism evidence="3 4">
    <name type="scientific">Candidatus Curtissbacteria bacterium GW2011_GWA1_41_11</name>
    <dbReference type="NCBI Taxonomy" id="1618409"/>
    <lineage>
        <taxon>Bacteria</taxon>
        <taxon>Candidatus Curtissiibacteriota</taxon>
    </lineage>
</organism>
<name>A0A0G0XF41_9BACT</name>
<gene>
    <name evidence="3" type="ORF">UU34_C0016G0012</name>
</gene>
<dbReference type="PANTHER" id="PTHR38781">
    <property type="entry name" value="ANTITOXIN DINJ-RELATED"/>
    <property type="match status" value="1"/>
</dbReference>
<evidence type="ECO:0000256" key="2">
    <source>
        <dbReference type="ARBA" id="ARBA00022649"/>
    </source>
</evidence>
<comment type="caution">
    <text evidence="3">The sequence shown here is derived from an EMBL/GenBank/DDBJ whole genome shotgun (WGS) entry which is preliminary data.</text>
</comment>
<keyword evidence="2" id="KW-1277">Toxin-antitoxin system</keyword>
<reference evidence="3 4" key="1">
    <citation type="journal article" date="2015" name="Nature">
        <title>rRNA introns, odd ribosomes, and small enigmatic genomes across a large radiation of phyla.</title>
        <authorList>
            <person name="Brown C.T."/>
            <person name="Hug L.A."/>
            <person name="Thomas B.C."/>
            <person name="Sharon I."/>
            <person name="Castelle C.J."/>
            <person name="Singh A."/>
            <person name="Wilkins M.J."/>
            <person name="Williams K.H."/>
            <person name="Banfield J.F."/>
        </authorList>
    </citation>
    <scope>NUCLEOTIDE SEQUENCE [LARGE SCALE GENOMIC DNA]</scope>
</reference>
<evidence type="ECO:0000313" key="4">
    <source>
        <dbReference type="Proteomes" id="UP000034854"/>
    </source>
</evidence>
<dbReference type="InterPro" id="IPR007337">
    <property type="entry name" value="RelB/DinJ"/>
</dbReference>
<dbReference type="InterPro" id="IPR013321">
    <property type="entry name" value="Arc_rbn_hlx_hlx"/>
</dbReference>
<sequence length="103" mass="11672">MNTAVVNVKVDPKIKKQAQKVAEALGLSLSSVVNAYLRQLIKTRRVEFSDVRLEPTPYTKRMLRQSEKDIKAGYVSPVFENVEDSIAWLDDPDAKYQNGHPAR</sequence>
<dbReference type="PANTHER" id="PTHR38781:SF1">
    <property type="entry name" value="ANTITOXIN DINJ-RELATED"/>
    <property type="match status" value="1"/>
</dbReference>